<dbReference type="SUPFAM" id="SSF52540">
    <property type="entry name" value="P-loop containing nucleoside triphosphate hydrolases"/>
    <property type="match status" value="1"/>
</dbReference>
<dbReference type="NCBIfam" id="NF045975">
    <property type="entry name" value="VirB4_plasma"/>
    <property type="match status" value="1"/>
</dbReference>
<evidence type="ECO:0000313" key="3">
    <source>
        <dbReference type="EMBL" id="WVN22233.1"/>
    </source>
</evidence>
<dbReference type="RefSeq" id="WP_129694565.1">
    <property type="nucleotide sequence ID" value="NZ_CP143577.1"/>
</dbReference>
<dbReference type="Gene3D" id="3.40.50.300">
    <property type="entry name" value="P-loop containing nucleotide triphosphate hydrolases"/>
    <property type="match status" value="2"/>
</dbReference>
<feature type="transmembrane region" description="Helical" evidence="1">
    <location>
        <begin position="20"/>
        <end position="40"/>
    </location>
</feature>
<keyword evidence="1" id="KW-0472">Membrane</keyword>
<dbReference type="EMBL" id="CP143577">
    <property type="protein sequence ID" value="WVN22233.1"/>
    <property type="molecule type" value="Genomic_DNA"/>
</dbReference>
<evidence type="ECO:0000259" key="2">
    <source>
        <dbReference type="Pfam" id="PF19044"/>
    </source>
</evidence>
<dbReference type="Pfam" id="PF19044">
    <property type="entry name" value="P-loop_TraG"/>
    <property type="match status" value="1"/>
</dbReference>
<gene>
    <name evidence="3" type="ORF">V2E25_01380</name>
</gene>
<dbReference type="PANTHER" id="PTHR30121:SF6">
    <property type="entry name" value="SLR6007 PROTEIN"/>
    <property type="match status" value="1"/>
</dbReference>
<protein>
    <recommendedName>
        <fullName evidence="2">TraG P-loop domain-containing protein</fullName>
    </recommendedName>
</protein>
<evidence type="ECO:0000313" key="4">
    <source>
        <dbReference type="Proteomes" id="UP001432074"/>
    </source>
</evidence>
<keyword evidence="1" id="KW-1133">Transmembrane helix</keyword>
<dbReference type="Proteomes" id="UP001432074">
    <property type="component" value="Chromosome"/>
</dbReference>
<proteinExistence type="predicted"/>
<dbReference type="InterPro" id="IPR027417">
    <property type="entry name" value="P-loop_NTPase"/>
</dbReference>
<organism evidence="3 4">
    <name type="scientific">Mycoplasmopsis arginini</name>
    <name type="common">Mycoplasma arginini</name>
    <dbReference type="NCBI Taxonomy" id="2094"/>
    <lineage>
        <taxon>Bacteria</taxon>
        <taxon>Bacillati</taxon>
        <taxon>Mycoplasmatota</taxon>
        <taxon>Mycoplasmoidales</taxon>
        <taxon>Metamycoplasmataceae</taxon>
        <taxon>Mycoplasmopsis</taxon>
    </lineage>
</organism>
<dbReference type="CDD" id="cd01127">
    <property type="entry name" value="TrwB_TraG_TraD_VirD4"/>
    <property type="match status" value="1"/>
</dbReference>
<keyword evidence="4" id="KW-1185">Reference proteome</keyword>
<dbReference type="InterPro" id="IPR043964">
    <property type="entry name" value="P-loop_TraG"/>
</dbReference>
<reference evidence="3" key="1">
    <citation type="submission" date="2024-01" db="EMBL/GenBank/DDBJ databases">
        <title>Complete genome sequence of Mycoplasma arginini type strain G 230.</title>
        <authorList>
            <person name="Spergser J."/>
        </authorList>
    </citation>
    <scope>NUCLEOTIDE SEQUENCE</scope>
    <source>
        <strain evidence="3">NCTC 10129</strain>
    </source>
</reference>
<feature type="transmembrane region" description="Helical" evidence="1">
    <location>
        <begin position="46"/>
        <end position="65"/>
    </location>
</feature>
<name>A0ABZ2AK04_MYCAR</name>
<evidence type="ECO:0000256" key="1">
    <source>
        <dbReference type="SAM" id="Phobius"/>
    </source>
</evidence>
<keyword evidence="1" id="KW-0812">Transmembrane</keyword>
<sequence length="889" mass="102827">MLQNKKLSDIKLQIFKSISLFDMFIIIFCSAIAYVCGFYISKTLPLFAKILIASAIFVSTAWIVLPNKKHNCKYYVFIVRWIEYYFKPRRYFSSNTKSLVQFKDVLNDSFVEIDAANYFSVFSFKGYDVYSNDYEDKMSYYQTVINVLNNIDFPISFVKIPKSSNLEANYDFIKKAIEKDTQIDLDFRNEYFKNNLNDLGTLDITENIDAYYIVVKATSIAELKNNVSKIQSLFSNTPLRLNLLSKYSLIDFLNFIFNVELDEKKIEKYLSFSQIKNKKEKFSLDEILSPKQVVLLKDKIKVDKTFLSFQTVNDFNTFQINEGWANVIFNSPSTVIWNLTPLTLKKKQEILDKTMDRLELNNNDEKSNFAKNKNALSNEVLSEITQAINIENMNFFKSNLILLNKAASSKSLKEIENINKNNAATIQANLNPNLYLQRNAYLNSIFSNKDSMNNNLEMLSRNIVMGWPWVNIDLNDSNNLLWGFSKTTASPIILDIFKKTKDRTNFSMFFWGVPGSGKSAATSKLFLNYLMNGDSVIVIDPQREYKYLIPKLNGTWIELGKGLETTLNPLQLNVQFSDTNQKITNHQLVIDNIKKVCIFIKTLYPDFSDNKLRALFIVLKKLYKQWGFFEDSFEISKAENEDYPVFNDLINFLANFEFENEVEKEFFDKEIKELWINFRNDFSDHGQYQNLYNGVTNINITSDDFCVIDTYNLIQETASPSAQAAMYLILNFVQNKITNNFFLNQDNKRILIVVDEAHKFISNKNQAIIDFLFDTVKTIRKYNGSLILTTQQPSDFAQDSTIATKTQAIIENIDYSLILRLNQKDLDAVNSMYKSRGGLNKSEITFISTAAIGEGLMNIGSNNRILMQLYYNGLEKEIIFKKGDLSQLS</sequence>
<accession>A0ABZ2AK04</accession>
<dbReference type="InterPro" id="IPR051162">
    <property type="entry name" value="T4SS_component"/>
</dbReference>
<feature type="domain" description="TraG P-loop" evidence="2">
    <location>
        <begin position="486"/>
        <end position="822"/>
    </location>
</feature>
<dbReference type="PANTHER" id="PTHR30121">
    <property type="entry name" value="UNCHARACTERIZED PROTEIN YJGR-RELATED"/>
    <property type="match status" value="1"/>
</dbReference>